<dbReference type="Proteomes" id="UP000262056">
    <property type="component" value="Unassembled WGS sequence"/>
</dbReference>
<dbReference type="AlphaFoldDB" id="A0A656PR46"/>
<protein>
    <submittedName>
        <fullName evidence="1">Uncharacterized protein</fullName>
    </submittedName>
</protein>
<evidence type="ECO:0000313" key="2">
    <source>
        <dbReference type="Proteomes" id="UP000262056"/>
    </source>
</evidence>
<organism evidence="1 2">
    <name type="scientific">candidate division WWE3 bacterium</name>
    <dbReference type="NCBI Taxonomy" id="2053526"/>
    <lineage>
        <taxon>Bacteria</taxon>
        <taxon>Katanobacteria</taxon>
    </lineage>
</organism>
<evidence type="ECO:0000313" key="1">
    <source>
        <dbReference type="EMBL" id="HCQ40906.1"/>
    </source>
</evidence>
<name>A0A656PR46_UNCKA</name>
<gene>
    <name evidence="1" type="ORF">DIU24_04380</name>
</gene>
<accession>A0A656PR46</accession>
<dbReference type="EMBL" id="DQFB01000007">
    <property type="protein sequence ID" value="HCQ40906.1"/>
    <property type="molecule type" value="Genomic_DNA"/>
</dbReference>
<proteinExistence type="predicted"/>
<reference evidence="1 2" key="1">
    <citation type="journal article" date="2018" name="Nat. Biotechnol.">
        <title>A standardized bacterial taxonomy based on genome phylogeny substantially revises the tree of life.</title>
        <authorList>
            <person name="Parks D.H."/>
            <person name="Chuvochina M."/>
            <person name="Waite D.W."/>
            <person name="Rinke C."/>
            <person name="Skarshewski A."/>
            <person name="Chaumeil P.A."/>
            <person name="Hugenholtz P."/>
        </authorList>
    </citation>
    <scope>NUCLEOTIDE SEQUENCE [LARGE SCALE GENOMIC DNA]</scope>
    <source>
        <strain evidence="1">UBA12021</strain>
    </source>
</reference>
<comment type="caution">
    <text evidence="1">The sequence shown here is derived from an EMBL/GenBank/DDBJ whole genome shotgun (WGS) entry which is preliminary data.</text>
</comment>
<sequence>MGSTPTPSANKKWPAFTAGYFLFEGRLVVPRSRFESHISANEVSRIALRSKTPSTRKKISSHLPFGKKMTAF</sequence>